<feature type="domain" description="Tyrosine-protein phosphatase" evidence="18">
    <location>
        <begin position="44"/>
        <end position="194"/>
    </location>
</feature>
<evidence type="ECO:0000256" key="10">
    <source>
        <dbReference type="ARBA" id="ARBA00024192"/>
    </source>
</evidence>
<dbReference type="OrthoDB" id="273181at2759"/>
<evidence type="ECO:0000256" key="6">
    <source>
        <dbReference type="ARBA" id="ARBA00023098"/>
    </source>
</evidence>
<keyword evidence="9" id="KW-1208">Phospholipid metabolism</keyword>
<dbReference type="Pfam" id="PF00782">
    <property type="entry name" value="DSPc"/>
    <property type="match status" value="1"/>
</dbReference>
<evidence type="ECO:0000256" key="7">
    <source>
        <dbReference type="ARBA" id="ARBA00023136"/>
    </source>
</evidence>
<keyword evidence="5" id="KW-0904">Protein phosphatase</keyword>
<dbReference type="SUPFAM" id="SSF52799">
    <property type="entry name" value="(Phosphotyrosine protein) phosphatases II"/>
    <property type="match status" value="1"/>
</dbReference>
<comment type="catalytic activity">
    <reaction evidence="14">
        <text>1,2-dibutyryl-sn-glycero-3-phospho-(1D-myo-inositol-5-phosphate) + H2O = 1,2-dibutyryl-sn-glycero-3-phospho-(1D-myo-inositol) + phosphate</text>
        <dbReference type="Rhea" id="RHEA:42584"/>
        <dbReference type="ChEBI" id="CHEBI:15377"/>
        <dbReference type="ChEBI" id="CHEBI:43474"/>
        <dbReference type="ChEBI" id="CHEBI:82605"/>
        <dbReference type="ChEBI" id="CHEBI:82606"/>
    </reaction>
    <physiologicalReaction direction="left-to-right" evidence="14">
        <dbReference type="Rhea" id="RHEA:42585"/>
    </physiologicalReaction>
</comment>
<keyword evidence="7" id="KW-0472">Membrane</keyword>
<evidence type="ECO:0000313" key="21">
    <source>
        <dbReference type="Proteomes" id="UP000677054"/>
    </source>
</evidence>
<evidence type="ECO:0000256" key="5">
    <source>
        <dbReference type="ARBA" id="ARBA00022912"/>
    </source>
</evidence>
<dbReference type="InterPro" id="IPR020422">
    <property type="entry name" value="TYR_PHOSPHATASE_DUAL_dom"/>
</dbReference>
<dbReference type="PANTHER" id="PTHR46712">
    <property type="entry name" value="PHOSPHATIDYLGLYCEROPHOSPHATASE AND PROTEIN-TYROSINE PHOSPHATASE 1"/>
    <property type="match status" value="1"/>
</dbReference>
<evidence type="ECO:0000256" key="3">
    <source>
        <dbReference type="ARBA" id="ARBA00022516"/>
    </source>
</evidence>
<name>A0A7R9ACZ9_9CRUS</name>
<dbReference type="InterPro" id="IPR029021">
    <property type="entry name" value="Prot-tyrosine_phosphatase-like"/>
</dbReference>
<dbReference type="InterPro" id="IPR000340">
    <property type="entry name" value="Dual-sp_phosphatase_cat-dom"/>
</dbReference>
<dbReference type="InterPro" id="IPR042165">
    <property type="entry name" value="PTPMT1"/>
</dbReference>
<dbReference type="Proteomes" id="UP000677054">
    <property type="component" value="Unassembled WGS sequence"/>
</dbReference>
<dbReference type="Gene3D" id="3.90.190.10">
    <property type="entry name" value="Protein tyrosine phosphatase superfamily"/>
    <property type="match status" value="1"/>
</dbReference>
<evidence type="ECO:0000256" key="4">
    <source>
        <dbReference type="ARBA" id="ARBA00022801"/>
    </source>
</evidence>
<keyword evidence="6" id="KW-0443">Lipid metabolism</keyword>
<dbReference type="PROSITE" id="PS50054">
    <property type="entry name" value="TYR_PHOSPHATASE_DUAL"/>
    <property type="match status" value="1"/>
</dbReference>
<proteinExistence type="predicted"/>
<dbReference type="InterPro" id="IPR044596">
    <property type="entry name" value="PTPMT1-like"/>
</dbReference>
<evidence type="ECO:0000256" key="17">
    <source>
        <dbReference type="ARBA" id="ARBA00069309"/>
    </source>
</evidence>
<evidence type="ECO:0000256" key="15">
    <source>
        <dbReference type="ARBA" id="ARBA00052632"/>
    </source>
</evidence>
<dbReference type="GO" id="GO:0008962">
    <property type="term" value="F:phosphatidylglycerophosphatase activity"/>
    <property type="evidence" value="ECO:0007669"/>
    <property type="project" value="UniProtKB-EC"/>
</dbReference>
<evidence type="ECO:0000259" key="19">
    <source>
        <dbReference type="PROSITE" id="PS50056"/>
    </source>
</evidence>
<sequence>MTWTTSEKGMSSWSIVSKMILARSAFLPSLVYNMAMVKVGGRRWYDRIDETIIIGALPFKSHVTKLVEEENVKGVVSLNESYELIIAAKRETWEANDVRFLHLPTVDLMKAPSLENLVEGVSFIEDVAASGGTSYVHCKAGRSRSATLVSCYIMKKNGLSPEEAVEVIRAKRPHVRIWPSQLDAMSKFHESLQVIEESTSRKEPKKAH</sequence>
<evidence type="ECO:0000256" key="8">
    <source>
        <dbReference type="ARBA" id="ARBA00023209"/>
    </source>
</evidence>
<dbReference type="PROSITE" id="PS00383">
    <property type="entry name" value="TYR_PHOSPHATASE_1"/>
    <property type="match status" value="1"/>
</dbReference>
<reference evidence="20" key="1">
    <citation type="submission" date="2020-11" db="EMBL/GenBank/DDBJ databases">
        <authorList>
            <person name="Tran Van P."/>
        </authorList>
    </citation>
    <scope>NUCLEOTIDE SEQUENCE</scope>
</reference>
<dbReference type="EMBL" id="CAJPEV010003671">
    <property type="protein sequence ID" value="CAG0900300.1"/>
    <property type="molecule type" value="Genomic_DNA"/>
</dbReference>
<comment type="catalytic activity">
    <reaction evidence="12">
        <text>a 1,2-diacyl-sn-glycero-3-phospho-(1'-sn-glycero-3'-phosphate) + H2O = a 1,2-diacyl-sn-glycero-3-phospho-(1'-sn-glycerol) + phosphate</text>
        <dbReference type="Rhea" id="RHEA:33751"/>
        <dbReference type="ChEBI" id="CHEBI:15377"/>
        <dbReference type="ChEBI" id="CHEBI:43474"/>
        <dbReference type="ChEBI" id="CHEBI:60110"/>
        <dbReference type="ChEBI" id="CHEBI:64716"/>
        <dbReference type="EC" id="3.1.3.27"/>
    </reaction>
    <physiologicalReaction direction="left-to-right" evidence="12">
        <dbReference type="Rhea" id="RHEA:33752"/>
    </physiologicalReaction>
</comment>
<comment type="catalytic activity">
    <reaction evidence="13">
        <text>a 1-acyl-2-hexanoyl-sn-glycero-3-phospho-(1D-myo-inositol-5-phosphate) + H2O = a 1-acyl-2-hexanoyl-sn-glycero-3-phospho-(1D-myo-inositol) + phosphate</text>
        <dbReference type="Rhea" id="RHEA:42320"/>
        <dbReference type="ChEBI" id="CHEBI:15377"/>
        <dbReference type="ChEBI" id="CHEBI:43474"/>
        <dbReference type="ChEBI" id="CHEBI:78930"/>
        <dbReference type="ChEBI" id="CHEBI:78931"/>
    </reaction>
    <physiologicalReaction direction="left-to-right" evidence="13">
        <dbReference type="Rhea" id="RHEA:42321"/>
    </physiologicalReaction>
</comment>
<comment type="catalytic activity">
    <reaction evidence="15">
        <text>1,2-di-(9Z-octadecenoyl)-sn-glycero-3-phospho-(1'-sn-glycerol-3'-phosphate) + H2O = 1,2-di-(9Z-octadecenoyl)-sn-glycero-3-phospho-(1'-sn-glycerol) + phosphate</text>
        <dbReference type="Rhea" id="RHEA:42304"/>
        <dbReference type="ChEBI" id="CHEBI:15377"/>
        <dbReference type="ChEBI" id="CHEBI:43474"/>
        <dbReference type="ChEBI" id="CHEBI:75163"/>
        <dbReference type="ChEBI" id="CHEBI:78907"/>
    </reaction>
    <physiologicalReaction direction="left-to-right" evidence="15">
        <dbReference type="Rhea" id="RHEA:42305"/>
    </physiologicalReaction>
</comment>
<dbReference type="EC" id="3.1.3.27" evidence="11"/>
<evidence type="ECO:0000256" key="11">
    <source>
        <dbReference type="ARBA" id="ARBA00024224"/>
    </source>
</evidence>
<evidence type="ECO:0000256" key="12">
    <source>
        <dbReference type="ARBA" id="ARBA00050944"/>
    </source>
</evidence>
<organism evidence="20">
    <name type="scientific">Darwinula stevensoni</name>
    <dbReference type="NCBI Taxonomy" id="69355"/>
    <lineage>
        <taxon>Eukaryota</taxon>
        <taxon>Metazoa</taxon>
        <taxon>Ecdysozoa</taxon>
        <taxon>Arthropoda</taxon>
        <taxon>Crustacea</taxon>
        <taxon>Oligostraca</taxon>
        <taxon>Ostracoda</taxon>
        <taxon>Podocopa</taxon>
        <taxon>Podocopida</taxon>
        <taxon>Darwinulocopina</taxon>
        <taxon>Darwinuloidea</taxon>
        <taxon>Darwinulidae</taxon>
        <taxon>Darwinula</taxon>
    </lineage>
</organism>
<keyword evidence="4" id="KW-0378">Hydrolase</keyword>
<comment type="catalytic activity">
    <reaction evidence="16">
        <text>1,2-dioctanoyl-sn-glycero-3-phospho-(1D-myo-inositol-5-phosphate) + H2O = 1,2-dioctanoyl-sn-glycero-3-phospho-(1D-myo-inositol) + phosphate</text>
        <dbReference type="Rhea" id="RHEA:42308"/>
        <dbReference type="ChEBI" id="CHEBI:15377"/>
        <dbReference type="ChEBI" id="CHEBI:43474"/>
        <dbReference type="ChEBI" id="CHEBI:65221"/>
        <dbReference type="ChEBI" id="CHEBI:78911"/>
    </reaction>
    <physiologicalReaction direction="left-to-right" evidence="16">
        <dbReference type="Rhea" id="RHEA:42309"/>
    </physiologicalReaction>
</comment>
<dbReference type="InterPro" id="IPR016130">
    <property type="entry name" value="Tyr_Pase_AS"/>
</dbReference>
<dbReference type="SMART" id="SM00195">
    <property type="entry name" value="DSPc"/>
    <property type="match status" value="1"/>
</dbReference>
<keyword evidence="21" id="KW-1185">Reference proteome</keyword>
<evidence type="ECO:0000256" key="1">
    <source>
        <dbReference type="ARBA" id="ARBA00004370"/>
    </source>
</evidence>
<dbReference type="GO" id="GO:0016020">
    <property type="term" value="C:membrane"/>
    <property type="evidence" value="ECO:0007669"/>
    <property type="project" value="UniProtKB-SubCell"/>
</dbReference>
<dbReference type="AlphaFoldDB" id="A0A7R9ACZ9"/>
<dbReference type="EMBL" id="LR903188">
    <property type="protein sequence ID" value="CAD7251615.1"/>
    <property type="molecule type" value="Genomic_DNA"/>
</dbReference>
<keyword evidence="3" id="KW-0444">Lipid biosynthesis</keyword>
<dbReference type="GO" id="GO:0004439">
    <property type="term" value="F:phosphatidylinositol-4,5-bisphosphate 5-phosphatase activity"/>
    <property type="evidence" value="ECO:0007669"/>
    <property type="project" value="TreeGrafter"/>
</dbReference>
<evidence type="ECO:0000256" key="16">
    <source>
        <dbReference type="ARBA" id="ARBA00052780"/>
    </source>
</evidence>
<dbReference type="GO" id="GO:0005737">
    <property type="term" value="C:cytoplasm"/>
    <property type="evidence" value="ECO:0007669"/>
    <property type="project" value="UniProtKB-ARBA"/>
</dbReference>
<feature type="non-terminal residue" evidence="20">
    <location>
        <position position="208"/>
    </location>
</feature>
<dbReference type="FunFam" id="3.90.190.10:FF:000060">
    <property type="entry name" value="Phosphatidylglycerophosphatase and protein-tyrosine phosphatase 1"/>
    <property type="match status" value="1"/>
</dbReference>
<dbReference type="GO" id="GO:0008654">
    <property type="term" value="P:phospholipid biosynthetic process"/>
    <property type="evidence" value="ECO:0007669"/>
    <property type="project" value="UniProtKB-KW"/>
</dbReference>
<dbReference type="GO" id="GO:0004721">
    <property type="term" value="F:phosphoprotein phosphatase activity"/>
    <property type="evidence" value="ECO:0007669"/>
    <property type="project" value="UniProtKB-KW"/>
</dbReference>
<dbReference type="PROSITE" id="PS50056">
    <property type="entry name" value="TYR_PHOSPHATASE_2"/>
    <property type="match status" value="1"/>
</dbReference>
<accession>A0A7R9ACZ9</accession>
<dbReference type="PANTHER" id="PTHR46712:SF1">
    <property type="entry name" value="PHOSPHATIDYLGLYCEROPHOSPHATASE AND PROTEIN-TYROSINE PHOSPHATASE 1"/>
    <property type="match status" value="1"/>
</dbReference>
<dbReference type="CDD" id="cd14524">
    <property type="entry name" value="PTPMT1"/>
    <property type="match status" value="1"/>
</dbReference>
<keyword evidence="8" id="KW-0594">Phospholipid biosynthesis</keyword>
<evidence type="ECO:0000259" key="18">
    <source>
        <dbReference type="PROSITE" id="PS50054"/>
    </source>
</evidence>
<evidence type="ECO:0000256" key="13">
    <source>
        <dbReference type="ARBA" id="ARBA00051818"/>
    </source>
</evidence>
<evidence type="ECO:0000313" key="20">
    <source>
        <dbReference type="EMBL" id="CAD7251615.1"/>
    </source>
</evidence>
<evidence type="ECO:0000256" key="9">
    <source>
        <dbReference type="ARBA" id="ARBA00023264"/>
    </source>
</evidence>
<gene>
    <name evidence="20" type="ORF">DSTB1V02_LOCUS11377</name>
</gene>
<evidence type="ECO:0000256" key="14">
    <source>
        <dbReference type="ARBA" id="ARBA00052505"/>
    </source>
</evidence>
<comment type="pathway">
    <text evidence="10">Phospholipid metabolism; phosphatidylglycerol biosynthesis; phosphatidylglycerol from CDP-diacylglycerol: step 2/2.</text>
</comment>
<dbReference type="InterPro" id="IPR000387">
    <property type="entry name" value="Tyr_Pase_dom"/>
</dbReference>
<comment type="subcellular location">
    <subcellularLocation>
        <location evidence="1">Membrane</location>
    </subcellularLocation>
</comment>
<feature type="domain" description="Tyrosine specific protein phosphatases" evidence="19">
    <location>
        <begin position="115"/>
        <end position="183"/>
    </location>
</feature>
<protein>
    <recommendedName>
        <fullName evidence="17">Phosphatidylglycerophosphatase and protein-tyrosine phosphatase 1</fullName>
        <ecNumber evidence="11">3.1.3.27</ecNumber>
    </recommendedName>
</protein>
<comment type="pathway">
    <text evidence="2">Lipid metabolism.</text>
</comment>
<evidence type="ECO:0000256" key="2">
    <source>
        <dbReference type="ARBA" id="ARBA00005189"/>
    </source>
</evidence>